<dbReference type="OrthoDB" id="7015832at2"/>
<evidence type="ECO:0000259" key="1">
    <source>
        <dbReference type="Pfam" id="PF08896"/>
    </source>
</evidence>
<keyword evidence="3" id="KW-1185">Reference proteome</keyword>
<evidence type="ECO:0000313" key="3">
    <source>
        <dbReference type="Proteomes" id="UP000183487"/>
    </source>
</evidence>
<protein>
    <recommendedName>
        <fullName evidence="1">DUF1842 domain-containing protein</fullName>
    </recommendedName>
</protein>
<dbReference type="Proteomes" id="UP000183487">
    <property type="component" value="Unassembled WGS sequence"/>
</dbReference>
<evidence type="ECO:0000313" key="2">
    <source>
        <dbReference type="EMBL" id="SDR50066.1"/>
    </source>
</evidence>
<dbReference type="Pfam" id="PF08896">
    <property type="entry name" value="DUF1842"/>
    <property type="match status" value="1"/>
</dbReference>
<proteinExistence type="predicted"/>
<organism evidence="2 3">
    <name type="scientific">Paraburkholderia fungorum</name>
    <dbReference type="NCBI Taxonomy" id="134537"/>
    <lineage>
        <taxon>Bacteria</taxon>
        <taxon>Pseudomonadati</taxon>
        <taxon>Pseudomonadota</taxon>
        <taxon>Betaproteobacteria</taxon>
        <taxon>Burkholderiales</taxon>
        <taxon>Burkholderiaceae</taxon>
        <taxon>Paraburkholderia</taxon>
    </lineage>
</organism>
<gene>
    <name evidence="2" type="ORF">SAMN05443245_6570</name>
</gene>
<sequence length="123" mass="13044">MDQLYKVDGTAGKNIPGAPILHFSLLVNPPSGSVSGIVRITQATNPPLDAEIRVSGTIHALGNQSETNVVLLEGTYPHVLPPPAIGTFLEQFSAVLWVDTKWNGYGDFKLGSIGVKNVPVHSS</sequence>
<reference evidence="3" key="1">
    <citation type="submission" date="2016-10" db="EMBL/GenBank/DDBJ databases">
        <authorList>
            <person name="Varghese N."/>
            <person name="Submissions S."/>
        </authorList>
    </citation>
    <scope>NUCLEOTIDE SEQUENCE [LARGE SCALE GENOMIC DNA]</scope>
    <source>
        <strain evidence="3">GAS106B</strain>
    </source>
</reference>
<dbReference type="RefSeq" id="WP_074771742.1">
    <property type="nucleotide sequence ID" value="NZ_FNKP01000003.1"/>
</dbReference>
<dbReference type="AlphaFoldDB" id="A0A1H1JJ91"/>
<name>A0A1H1JJ91_9BURK</name>
<dbReference type="InterPro" id="IPR014992">
    <property type="entry name" value="DUF1842"/>
</dbReference>
<accession>A0A1H1JJ91</accession>
<dbReference type="EMBL" id="FNKP01000003">
    <property type="protein sequence ID" value="SDR50066.1"/>
    <property type="molecule type" value="Genomic_DNA"/>
</dbReference>
<feature type="domain" description="DUF1842" evidence="1">
    <location>
        <begin position="4"/>
        <end position="109"/>
    </location>
</feature>